<dbReference type="KEGG" id="hmi:soil367_12920"/>
<feature type="domain" description="PNPLA" evidence="3">
    <location>
        <begin position="13"/>
        <end position="197"/>
    </location>
</feature>
<dbReference type="SUPFAM" id="SSF52151">
    <property type="entry name" value="FabD/lysophospholipase-like"/>
    <property type="match status" value="1"/>
</dbReference>
<dbReference type="Pfam" id="PF01734">
    <property type="entry name" value="Patatin"/>
    <property type="match status" value="1"/>
</dbReference>
<evidence type="ECO:0000256" key="2">
    <source>
        <dbReference type="PROSITE-ProRule" id="PRU01161"/>
    </source>
</evidence>
<dbReference type="InterPro" id="IPR047156">
    <property type="entry name" value="Teg/CotR/CapV-like"/>
</dbReference>
<keyword evidence="2" id="KW-0378">Hydrolase</keyword>
<accession>A0A4P7XK41</accession>
<evidence type="ECO:0000313" key="5">
    <source>
        <dbReference type="Proteomes" id="UP000298049"/>
    </source>
</evidence>
<dbReference type="GO" id="GO:0016042">
    <property type="term" value="P:lipid catabolic process"/>
    <property type="evidence" value="ECO:0007669"/>
    <property type="project" value="UniProtKB-UniRule"/>
</dbReference>
<evidence type="ECO:0000313" key="4">
    <source>
        <dbReference type="EMBL" id="QCF26762.1"/>
    </source>
</evidence>
<feature type="short sequence motif" description="GXSXG" evidence="2">
    <location>
        <begin position="50"/>
        <end position="54"/>
    </location>
</feature>
<dbReference type="PROSITE" id="PS51635">
    <property type="entry name" value="PNPLA"/>
    <property type="match status" value="1"/>
</dbReference>
<proteinExistence type="predicted"/>
<name>A0A4P7XK41_9ALTE</name>
<keyword evidence="1 2" id="KW-0443">Lipid metabolism</keyword>
<dbReference type="InterPro" id="IPR016035">
    <property type="entry name" value="Acyl_Trfase/lysoPLipase"/>
</dbReference>
<dbReference type="PANTHER" id="PTHR24138:SF10">
    <property type="entry name" value="PHOSPHOLIPASE A2"/>
    <property type="match status" value="1"/>
</dbReference>
<dbReference type="InterPro" id="IPR002641">
    <property type="entry name" value="PNPLA_dom"/>
</dbReference>
<reference evidence="4 5" key="1">
    <citation type="submission" date="2018-07" db="EMBL/GenBank/DDBJ databases">
        <title>Marsedoiliclastica nanhaica gen. nov. sp. nov., a novel marine hydrocarbonoclastic bacterium isolated from an in-situ enriched hydrocarbon-degrading consortium in deep-sea sediment.</title>
        <authorList>
            <person name="Dong C."/>
            <person name="Ma T."/>
            <person name="Liu R."/>
            <person name="Shao Z."/>
        </authorList>
    </citation>
    <scope>NUCLEOTIDE SEQUENCE [LARGE SCALE GENOMIC DNA]</scope>
    <source>
        <strain evidence="5">soil36-7</strain>
    </source>
</reference>
<keyword evidence="5" id="KW-1185">Reference proteome</keyword>
<dbReference type="Proteomes" id="UP000298049">
    <property type="component" value="Chromosome"/>
</dbReference>
<evidence type="ECO:0000256" key="1">
    <source>
        <dbReference type="ARBA" id="ARBA00023098"/>
    </source>
</evidence>
<gene>
    <name evidence="4" type="ORF">soil367_12920</name>
</gene>
<feature type="short sequence motif" description="DGA/G" evidence="2">
    <location>
        <begin position="184"/>
        <end position="186"/>
    </location>
</feature>
<dbReference type="GO" id="GO:0016787">
    <property type="term" value="F:hydrolase activity"/>
    <property type="evidence" value="ECO:0007669"/>
    <property type="project" value="UniProtKB-UniRule"/>
</dbReference>
<feature type="short sequence motif" description="GXGXXG" evidence="2">
    <location>
        <begin position="17"/>
        <end position="22"/>
    </location>
</feature>
<organism evidence="4 5">
    <name type="scientific">Hydrocarboniclastica marina</name>
    <dbReference type="NCBI Taxonomy" id="2259620"/>
    <lineage>
        <taxon>Bacteria</taxon>
        <taxon>Pseudomonadati</taxon>
        <taxon>Pseudomonadota</taxon>
        <taxon>Gammaproteobacteria</taxon>
        <taxon>Alteromonadales</taxon>
        <taxon>Alteromonadaceae</taxon>
        <taxon>Hydrocarboniclastica</taxon>
    </lineage>
</organism>
<dbReference type="PANTHER" id="PTHR24138">
    <property type="entry name" value="INTRACELLLAR PHOSPHOLIPASE A FAMILY"/>
    <property type="match status" value="1"/>
</dbReference>
<sequence length="320" mass="35660">MPGRVGMASYRIISIDGGGIRGLIATILLQRLTQTPGLERLLDTTDLIAGTSTGGLVALGLAHGIELQQLRALYIDKGPAIFDDSWWDDLTDLGKFAGADYSTLPLRRELKRLFGKVELGQLSKHVLITTFDLDNERPERRTWKPKLFHNFVGPGDDRQARAADVGLYTSAAPTYFPAVDGFVDGGVYANNPSMCAIAQALDERYQPTPALEDIQVLSLSTGNILQYVKGRNVDWGYTQWLKPLVNLILEGTTSITDYQCRQLLRSRYHRVDPEFPPGVRVSLDAVNKIDYMVAFAEQYPLEDTVDWLRESGWAGPREKD</sequence>
<feature type="active site" description="Proton acceptor" evidence="2">
    <location>
        <position position="184"/>
    </location>
</feature>
<evidence type="ECO:0000259" key="3">
    <source>
        <dbReference type="PROSITE" id="PS51635"/>
    </source>
</evidence>
<feature type="active site" description="Nucleophile" evidence="2">
    <location>
        <position position="52"/>
    </location>
</feature>
<dbReference type="OrthoDB" id="9807112at2"/>
<dbReference type="AlphaFoldDB" id="A0A4P7XK41"/>
<dbReference type="Gene3D" id="3.40.1090.10">
    <property type="entry name" value="Cytosolic phospholipase A2 catalytic domain"/>
    <property type="match status" value="1"/>
</dbReference>
<dbReference type="EMBL" id="CP031093">
    <property type="protein sequence ID" value="QCF26762.1"/>
    <property type="molecule type" value="Genomic_DNA"/>
</dbReference>
<protein>
    <recommendedName>
        <fullName evidence="3">PNPLA domain-containing protein</fullName>
    </recommendedName>
</protein>
<keyword evidence="2" id="KW-0442">Lipid degradation</keyword>